<proteinExistence type="predicted"/>
<sequence>MYYLVDLLDNSECTPRTLHLAYDGSPGGSRLCRFALERYPWESLNDTLVYTIENYIAVAKDRPDFWEDHMRLCAVVPRKAPDDSDILAVHKYHFYQNSGFEMDN</sequence>
<comment type="caution">
    <text evidence="1">The sequence shown here is derived from an EMBL/GenBank/DDBJ whole genome shotgun (WGS) entry which is preliminary data.</text>
</comment>
<gene>
    <name evidence="1" type="ORF">ABVK25_000296</name>
</gene>
<evidence type="ECO:0000313" key="2">
    <source>
        <dbReference type="Proteomes" id="UP001590951"/>
    </source>
</evidence>
<organism evidence="1 2">
    <name type="scientific">Lepraria finkii</name>
    <dbReference type="NCBI Taxonomy" id="1340010"/>
    <lineage>
        <taxon>Eukaryota</taxon>
        <taxon>Fungi</taxon>
        <taxon>Dikarya</taxon>
        <taxon>Ascomycota</taxon>
        <taxon>Pezizomycotina</taxon>
        <taxon>Lecanoromycetes</taxon>
        <taxon>OSLEUM clade</taxon>
        <taxon>Lecanoromycetidae</taxon>
        <taxon>Lecanorales</taxon>
        <taxon>Lecanorineae</taxon>
        <taxon>Stereocaulaceae</taxon>
        <taxon>Lepraria</taxon>
    </lineage>
</organism>
<protein>
    <submittedName>
        <fullName evidence="1">Uncharacterized protein</fullName>
    </submittedName>
</protein>
<name>A0ABR4BMH5_9LECA</name>
<evidence type="ECO:0000313" key="1">
    <source>
        <dbReference type="EMBL" id="KAL2059004.1"/>
    </source>
</evidence>
<dbReference type="EMBL" id="JBHFEH010000001">
    <property type="protein sequence ID" value="KAL2059004.1"/>
    <property type="molecule type" value="Genomic_DNA"/>
</dbReference>
<reference evidence="1 2" key="1">
    <citation type="submission" date="2024-09" db="EMBL/GenBank/DDBJ databases">
        <title>Rethinking Asexuality: The Enigmatic Case of Functional Sexual Genes in Lepraria (Stereocaulaceae).</title>
        <authorList>
            <person name="Doellman M."/>
            <person name="Sun Y."/>
            <person name="Barcenas-Pena A."/>
            <person name="Lumbsch H.T."/>
            <person name="Grewe F."/>
        </authorList>
    </citation>
    <scope>NUCLEOTIDE SEQUENCE [LARGE SCALE GENOMIC DNA]</scope>
    <source>
        <strain evidence="1 2">Grewe 0041</strain>
    </source>
</reference>
<dbReference type="Proteomes" id="UP001590951">
    <property type="component" value="Unassembled WGS sequence"/>
</dbReference>
<accession>A0ABR4BMH5</accession>
<keyword evidence="2" id="KW-1185">Reference proteome</keyword>